<keyword evidence="1" id="KW-0472">Membrane</keyword>
<evidence type="ECO:0008006" key="4">
    <source>
        <dbReference type="Google" id="ProtNLM"/>
    </source>
</evidence>
<evidence type="ECO:0000313" key="2">
    <source>
        <dbReference type="EMBL" id="KAI5079917.1"/>
    </source>
</evidence>
<name>A0A9D4V6N7_ADICA</name>
<feature type="transmembrane region" description="Helical" evidence="1">
    <location>
        <begin position="69"/>
        <end position="88"/>
    </location>
</feature>
<evidence type="ECO:0000313" key="3">
    <source>
        <dbReference type="Proteomes" id="UP000886520"/>
    </source>
</evidence>
<keyword evidence="1" id="KW-1133">Transmembrane helix</keyword>
<proteinExistence type="predicted"/>
<reference evidence="2 3" key="1">
    <citation type="submission" date="2021-01" db="EMBL/GenBank/DDBJ databases">
        <title>Adiantum capillus-veneris genome.</title>
        <authorList>
            <person name="Fang Y."/>
            <person name="Liao Q."/>
        </authorList>
    </citation>
    <scope>NUCLEOTIDE SEQUENCE [LARGE SCALE GENOMIC DNA]</scope>
    <source>
        <strain evidence="2">H3</strain>
        <tissue evidence="2">Leaf</tissue>
    </source>
</reference>
<dbReference type="Proteomes" id="UP000886520">
    <property type="component" value="Chromosome 5"/>
</dbReference>
<protein>
    <recommendedName>
        <fullName evidence="4">Transmembrane protein</fullName>
    </recommendedName>
</protein>
<organism evidence="2 3">
    <name type="scientific">Adiantum capillus-veneris</name>
    <name type="common">Maidenhair fern</name>
    <dbReference type="NCBI Taxonomy" id="13818"/>
    <lineage>
        <taxon>Eukaryota</taxon>
        <taxon>Viridiplantae</taxon>
        <taxon>Streptophyta</taxon>
        <taxon>Embryophyta</taxon>
        <taxon>Tracheophyta</taxon>
        <taxon>Polypodiopsida</taxon>
        <taxon>Polypodiidae</taxon>
        <taxon>Polypodiales</taxon>
        <taxon>Pteridineae</taxon>
        <taxon>Pteridaceae</taxon>
        <taxon>Vittarioideae</taxon>
        <taxon>Adiantum</taxon>
    </lineage>
</organism>
<keyword evidence="1" id="KW-0812">Transmembrane</keyword>
<evidence type="ECO:0000256" key="1">
    <source>
        <dbReference type="SAM" id="Phobius"/>
    </source>
</evidence>
<comment type="caution">
    <text evidence="2">The sequence shown here is derived from an EMBL/GenBank/DDBJ whole genome shotgun (WGS) entry which is preliminary data.</text>
</comment>
<gene>
    <name evidence="2" type="ORF">GOP47_0005396</name>
</gene>
<accession>A0A9D4V6N7</accession>
<keyword evidence="3" id="KW-1185">Reference proteome</keyword>
<dbReference type="EMBL" id="JABFUD020000005">
    <property type="protein sequence ID" value="KAI5079917.1"/>
    <property type="molecule type" value="Genomic_DNA"/>
</dbReference>
<dbReference type="AlphaFoldDB" id="A0A9D4V6N7"/>
<sequence>MLLQLHHEGDGCELMFYVNVKVVLLIFHQLVKVMSSFTFGVNSKSKAMQHWDRAPHPAALFKSCMVGNFGHVLCSVCAGLSGGVVLAMSRYCSMKRRRSSHVLTVSLYIIINSGSEIVDRRDCFVHFLPVIVRSTFGSSDSKIFLAPTSHPNCCFRARTCHMPRMSSKRRLCCIFC</sequence>